<evidence type="ECO:0000256" key="2">
    <source>
        <dbReference type="ARBA" id="ARBA00022730"/>
    </source>
</evidence>
<evidence type="ECO:0000256" key="4">
    <source>
        <dbReference type="ARBA" id="ARBA00022980"/>
    </source>
</evidence>
<gene>
    <name evidence="7" type="primary">rplI</name>
    <name evidence="11" type="ordered locus">Acear_2327</name>
</gene>
<dbReference type="InterPro" id="IPR020069">
    <property type="entry name" value="Ribosomal_bL9_C"/>
</dbReference>
<dbReference type="eggNOG" id="COG0359">
    <property type="taxonomic scope" value="Bacteria"/>
</dbReference>
<comment type="function">
    <text evidence="7">Binds to the 23S rRNA.</text>
</comment>
<dbReference type="EMBL" id="CP002105">
    <property type="protein sequence ID" value="ADL13808.1"/>
    <property type="molecule type" value="Genomic_DNA"/>
</dbReference>
<dbReference type="FunFam" id="3.40.5.10:FF:000003">
    <property type="entry name" value="50S ribosomal protein L9"/>
    <property type="match status" value="1"/>
</dbReference>
<sequence>MKVILKEDVDDLGEKDEVVEVADGHARNYLLPKGLAVEATDSQLAKLEQKKQAKERKRQQELNEAKEKANKLEGEIFEIAVKAGETGKLFGSVTTNDIAEVIEDKTGVKIDKRKVELDDNIKTLGIKKVAINLHTEVTATVKVKVVEA</sequence>
<feature type="domain" description="Large ribosomal subunit protein bL9 C-terminal" evidence="10">
    <location>
        <begin position="64"/>
        <end position="147"/>
    </location>
</feature>
<reference evidence="11 12" key="1">
    <citation type="journal article" date="2010" name="Stand. Genomic Sci.">
        <title>Complete genome sequence of Acetohalobium arabaticum type strain (Z-7288).</title>
        <authorList>
            <person name="Sikorski J."/>
            <person name="Lapidus A."/>
            <person name="Chertkov O."/>
            <person name="Lucas S."/>
            <person name="Copeland A."/>
            <person name="Glavina Del Rio T."/>
            <person name="Nolan M."/>
            <person name="Tice H."/>
            <person name="Cheng J.F."/>
            <person name="Han C."/>
            <person name="Brambilla E."/>
            <person name="Pitluck S."/>
            <person name="Liolios K."/>
            <person name="Ivanova N."/>
            <person name="Mavromatis K."/>
            <person name="Mikhailova N."/>
            <person name="Pati A."/>
            <person name="Bruce D."/>
            <person name="Detter C."/>
            <person name="Tapia R."/>
            <person name="Goodwin L."/>
            <person name="Chen A."/>
            <person name="Palaniappan K."/>
            <person name="Land M."/>
            <person name="Hauser L."/>
            <person name="Chang Y.J."/>
            <person name="Jeffries C.D."/>
            <person name="Rohde M."/>
            <person name="Goker M."/>
            <person name="Spring S."/>
            <person name="Woyke T."/>
            <person name="Bristow J."/>
            <person name="Eisen J.A."/>
            <person name="Markowitz V."/>
            <person name="Hugenholtz P."/>
            <person name="Kyrpides N.C."/>
            <person name="Klenk H.P."/>
        </authorList>
    </citation>
    <scope>NUCLEOTIDE SEQUENCE [LARGE SCALE GENOMIC DNA]</scope>
    <source>
        <strain evidence="12">ATCC 49924 / DSM 5501 / Z-7288</strain>
    </source>
</reference>
<evidence type="ECO:0000313" key="11">
    <source>
        <dbReference type="EMBL" id="ADL13808.1"/>
    </source>
</evidence>
<dbReference type="AlphaFoldDB" id="D9QUK7"/>
<dbReference type="InterPro" id="IPR036935">
    <property type="entry name" value="Ribosomal_bL9_N_sf"/>
</dbReference>
<evidence type="ECO:0000256" key="6">
    <source>
        <dbReference type="ARBA" id="ARBA00035292"/>
    </source>
</evidence>
<evidence type="ECO:0000256" key="5">
    <source>
        <dbReference type="ARBA" id="ARBA00023274"/>
    </source>
</evidence>
<evidence type="ECO:0000259" key="10">
    <source>
        <dbReference type="Pfam" id="PF03948"/>
    </source>
</evidence>
<evidence type="ECO:0000256" key="8">
    <source>
        <dbReference type="SAM" id="MobiDB-lite"/>
    </source>
</evidence>
<name>D9QUK7_ACEAZ</name>
<dbReference type="InterPro" id="IPR020594">
    <property type="entry name" value="Ribosomal_bL9_bac/chp"/>
</dbReference>
<dbReference type="NCBIfam" id="TIGR00158">
    <property type="entry name" value="L9"/>
    <property type="match status" value="1"/>
</dbReference>
<evidence type="ECO:0000259" key="9">
    <source>
        <dbReference type="Pfam" id="PF01281"/>
    </source>
</evidence>
<dbReference type="HOGENOM" id="CLU_078938_3_0_9"/>
<dbReference type="GO" id="GO:1990904">
    <property type="term" value="C:ribonucleoprotein complex"/>
    <property type="evidence" value="ECO:0007669"/>
    <property type="project" value="UniProtKB-KW"/>
</dbReference>
<dbReference type="InterPro" id="IPR020070">
    <property type="entry name" value="Ribosomal_bL9_N"/>
</dbReference>
<dbReference type="Pfam" id="PF03948">
    <property type="entry name" value="Ribosomal_L9_C"/>
    <property type="match status" value="1"/>
</dbReference>
<dbReference type="Gene3D" id="3.40.5.10">
    <property type="entry name" value="Ribosomal protein L9, N-terminal domain"/>
    <property type="match status" value="1"/>
</dbReference>
<dbReference type="Pfam" id="PF01281">
    <property type="entry name" value="Ribosomal_L9_N"/>
    <property type="match status" value="1"/>
</dbReference>
<evidence type="ECO:0000256" key="3">
    <source>
        <dbReference type="ARBA" id="ARBA00022884"/>
    </source>
</evidence>
<dbReference type="InterPro" id="IPR036791">
    <property type="entry name" value="Ribosomal_bL9_C_sf"/>
</dbReference>
<proteinExistence type="inferred from homology"/>
<protein>
    <recommendedName>
        <fullName evidence="6 7">Large ribosomal subunit protein bL9</fullName>
    </recommendedName>
</protein>
<dbReference type="InterPro" id="IPR009027">
    <property type="entry name" value="Ribosomal_bL9/RNase_H1_N"/>
</dbReference>
<dbReference type="GO" id="GO:0006412">
    <property type="term" value="P:translation"/>
    <property type="evidence" value="ECO:0007669"/>
    <property type="project" value="UniProtKB-UniRule"/>
</dbReference>
<dbReference type="SUPFAM" id="SSF55658">
    <property type="entry name" value="L9 N-domain-like"/>
    <property type="match status" value="1"/>
</dbReference>
<feature type="region of interest" description="Disordered" evidence="8">
    <location>
        <begin position="47"/>
        <end position="66"/>
    </location>
</feature>
<dbReference type="GO" id="GO:0019843">
    <property type="term" value="F:rRNA binding"/>
    <property type="evidence" value="ECO:0007669"/>
    <property type="project" value="UniProtKB-UniRule"/>
</dbReference>
<feature type="domain" description="Ribosomal protein L9" evidence="9">
    <location>
        <begin position="1"/>
        <end position="47"/>
    </location>
</feature>
<evidence type="ECO:0000256" key="7">
    <source>
        <dbReference type="HAMAP-Rule" id="MF_00503"/>
    </source>
</evidence>
<dbReference type="GO" id="GO:0003735">
    <property type="term" value="F:structural constituent of ribosome"/>
    <property type="evidence" value="ECO:0007669"/>
    <property type="project" value="InterPro"/>
</dbReference>
<accession>D9QUK7</accession>
<dbReference type="RefSeq" id="WP_013279249.1">
    <property type="nucleotide sequence ID" value="NC_014378.1"/>
</dbReference>
<keyword evidence="4 7" id="KW-0689">Ribosomal protein</keyword>
<evidence type="ECO:0000313" key="12">
    <source>
        <dbReference type="Proteomes" id="UP000001661"/>
    </source>
</evidence>
<dbReference type="STRING" id="574087.Acear_2327"/>
<keyword evidence="3 7" id="KW-0694">RNA-binding</keyword>
<keyword evidence="12" id="KW-1185">Reference proteome</keyword>
<organism evidence="11 12">
    <name type="scientific">Acetohalobium arabaticum (strain ATCC 49924 / DSM 5501 / Z-7288)</name>
    <dbReference type="NCBI Taxonomy" id="574087"/>
    <lineage>
        <taxon>Bacteria</taxon>
        <taxon>Bacillati</taxon>
        <taxon>Bacillota</taxon>
        <taxon>Clostridia</taxon>
        <taxon>Halanaerobiales</taxon>
        <taxon>Halobacteroidaceae</taxon>
        <taxon>Acetohalobium</taxon>
    </lineage>
</organism>
<dbReference type="GO" id="GO:0005840">
    <property type="term" value="C:ribosome"/>
    <property type="evidence" value="ECO:0007669"/>
    <property type="project" value="UniProtKB-KW"/>
</dbReference>
<keyword evidence="2 7" id="KW-0699">rRNA-binding</keyword>
<dbReference type="Gene3D" id="3.10.430.100">
    <property type="entry name" value="Ribosomal protein L9, C-terminal domain"/>
    <property type="match status" value="1"/>
</dbReference>
<dbReference type="HAMAP" id="MF_00503">
    <property type="entry name" value="Ribosomal_bL9"/>
    <property type="match status" value="1"/>
</dbReference>
<comment type="similarity">
    <text evidence="1 7">Belongs to the bacterial ribosomal protein bL9 family.</text>
</comment>
<dbReference type="PANTHER" id="PTHR21368">
    <property type="entry name" value="50S RIBOSOMAL PROTEIN L9"/>
    <property type="match status" value="1"/>
</dbReference>
<dbReference type="Proteomes" id="UP000001661">
    <property type="component" value="Chromosome"/>
</dbReference>
<dbReference type="InterPro" id="IPR000244">
    <property type="entry name" value="Ribosomal_bL9"/>
</dbReference>
<dbReference type="SUPFAM" id="SSF55653">
    <property type="entry name" value="Ribosomal protein L9 C-domain"/>
    <property type="match status" value="1"/>
</dbReference>
<dbReference type="KEGG" id="aar:Acear_2327"/>
<dbReference type="OrthoDB" id="9788336at2"/>
<keyword evidence="5 7" id="KW-0687">Ribonucleoprotein</keyword>
<evidence type="ECO:0000256" key="1">
    <source>
        <dbReference type="ARBA" id="ARBA00010605"/>
    </source>
</evidence>